<evidence type="ECO:0000313" key="1">
    <source>
        <dbReference type="EMBL" id="KAK5781547.1"/>
    </source>
</evidence>
<accession>A0AAN8A7W1</accession>
<dbReference type="AlphaFoldDB" id="A0AAN8A7W1"/>
<name>A0AAN8A7W1_9SACH</name>
<gene>
    <name evidence="1" type="ORF">RI543_001096</name>
</gene>
<organism evidence="1 2">
    <name type="scientific">Arxiozyma heterogenica</name>
    <dbReference type="NCBI Taxonomy" id="278026"/>
    <lineage>
        <taxon>Eukaryota</taxon>
        <taxon>Fungi</taxon>
        <taxon>Dikarya</taxon>
        <taxon>Ascomycota</taxon>
        <taxon>Saccharomycotina</taxon>
        <taxon>Saccharomycetes</taxon>
        <taxon>Saccharomycetales</taxon>
        <taxon>Saccharomycetaceae</taxon>
        <taxon>Arxiozyma</taxon>
    </lineage>
</organism>
<comment type="caution">
    <text evidence="1">The sequence shown here is derived from an EMBL/GenBank/DDBJ whole genome shotgun (WGS) entry which is preliminary data.</text>
</comment>
<keyword evidence="2" id="KW-1185">Reference proteome</keyword>
<proteinExistence type="predicted"/>
<protein>
    <submittedName>
        <fullName evidence="1">Uncharacterized protein</fullName>
    </submittedName>
</protein>
<dbReference type="EMBL" id="JAWIZZ010000035">
    <property type="protein sequence ID" value="KAK5781547.1"/>
    <property type="molecule type" value="Genomic_DNA"/>
</dbReference>
<reference evidence="2" key="1">
    <citation type="submission" date="2023-07" db="EMBL/GenBank/DDBJ databases">
        <title>A draft genome of Kazachstania heterogenica Y-27499.</title>
        <authorList>
            <person name="Donic C."/>
            <person name="Kralova J.S."/>
            <person name="Fidel L."/>
            <person name="Ben-Dor S."/>
            <person name="Jung S."/>
        </authorList>
    </citation>
    <scope>NUCLEOTIDE SEQUENCE [LARGE SCALE GENOMIC DNA]</scope>
    <source>
        <strain evidence="2">Y27499</strain>
    </source>
</reference>
<evidence type="ECO:0000313" key="2">
    <source>
        <dbReference type="Proteomes" id="UP001306508"/>
    </source>
</evidence>
<dbReference type="Proteomes" id="UP001306508">
    <property type="component" value="Unassembled WGS sequence"/>
</dbReference>
<sequence>MTPIRKYSHANIDLWFYDCGKRKFNSFLMKKNLLKHFVEKLNIKMIPFLNFRLQVRIALPLLINKDLNYGKLEKKPEGHNAVLLRESSIYNLQKLNQDAFQLHNDMTIFGVLYLSKSLSINIPAALVD</sequence>